<dbReference type="GO" id="GO:0051782">
    <property type="term" value="P:negative regulation of cell division"/>
    <property type="evidence" value="ECO:0007669"/>
    <property type="project" value="TreeGrafter"/>
</dbReference>
<dbReference type="PIRSF" id="PIRSF003092">
    <property type="entry name" value="MinD"/>
    <property type="match status" value="1"/>
</dbReference>
<dbReference type="EMBL" id="CP003984">
    <property type="protein sequence ID" value="AII86359.1"/>
    <property type="molecule type" value="Genomic_DNA"/>
</dbReference>
<dbReference type="GO" id="GO:0016887">
    <property type="term" value="F:ATP hydrolysis activity"/>
    <property type="evidence" value="ECO:0007669"/>
    <property type="project" value="TreeGrafter"/>
</dbReference>
<keyword evidence="4" id="KW-1185">Reference proteome</keyword>
<dbReference type="Pfam" id="PF10609">
    <property type="entry name" value="ParA"/>
    <property type="match status" value="1"/>
</dbReference>
<dbReference type="InterPro" id="IPR033875">
    <property type="entry name" value="FlhG"/>
</dbReference>
<dbReference type="PANTHER" id="PTHR43384:SF4">
    <property type="entry name" value="CELLULOSE BIOSYNTHESIS PROTEIN BCSQ-RELATED"/>
    <property type="match status" value="1"/>
</dbReference>
<evidence type="ECO:0000256" key="1">
    <source>
        <dbReference type="ARBA" id="ARBA00022741"/>
    </source>
</evidence>
<dbReference type="InterPro" id="IPR050625">
    <property type="entry name" value="ParA/MinD_ATPase"/>
</dbReference>
<evidence type="ECO:0000256" key="2">
    <source>
        <dbReference type="ARBA" id="ARBA00022840"/>
    </source>
</evidence>
<keyword evidence="2" id="KW-0067">ATP-binding</keyword>
<dbReference type="Proteomes" id="UP000028680">
    <property type="component" value="Chromosome"/>
</dbReference>
<dbReference type="RefSeq" id="WP_044049217.1">
    <property type="nucleotide sequence ID" value="NZ_CP003984.1"/>
</dbReference>
<dbReference type="InterPro" id="IPR033756">
    <property type="entry name" value="YlxH/NBP35"/>
</dbReference>
<dbReference type="PANTHER" id="PTHR43384">
    <property type="entry name" value="SEPTUM SITE-DETERMINING PROTEIN MIND HOMOLOG, CHLOROPLASTIC-RELATED"/>
    <property type="match status" value="1"/>
</dbReference>
<sequence length="268" mass="28853">MTSTITIASGKGGVGKTCIAVNLAIMYAQLGHRVCLFDADFGLANSHILMGKNAQKTLYDTLTGDLTIEEIIETGPDGVKLLAGGSGLVDMMNIDARARYQLIRNVDSLQSKTDILITDAPAGASDSALAFVAASQRVLVVVVAEPTSFMDAYAVIKAAQYEHKLHHFSIVINMAKDGAEAFKNFEKFQSIATKFLDVNLTFAGHIPFSNAMRRAVVQRKALLSTASKAHEKELMAFKSLARETLKAPMNAFDGIRFFDGSTSPKEGS</sequence>
<dbReference type="GO" id="GO:0005524">
    <property type="term" value="F:ATP binding"/>
    <property type="evidence" value="ECO:0007669"/>
    <property type="project" value="UniProtKB-KW"/>
</dbReference>
<keyword evidence="3" id="KW-0966">Cell projection</keyword>
<dbReference type="SUPFAM" id="SSF52540">
    <property type="entry name" value="P-loop containing nucleoside triphosphate hydrolases"/>
    <property type="match status" value="1"/>
</dbReference>
<reference evidence="3 4" key="1">
    <citation type="journal article" date="2014" name="ISME J.">
        <title>Adaptation of an abundant Roseobacter RCA organism to pelagic systems revealed by genomic and transcriptomic analyses.</title>
        <authorList>
            <person name="Voget S."/>
            <person name="Wemheuer B."/>
            <person name="Brinkhoff T."/>
            <person name="Vollmers J."/>
            <person name="Dietrich S."/>
            <person name="Giebel H.A."/>
            <person name="Beardsley C."/>
            <person name="Sardemann C."/>
            <person name="Bakenhus I."/>
            <person name="Billerbeck S."/>
            <person name="Daniel R."/>
            <person name="Simon M."/>
        </authorList>
    </citation>
    <scope>NUCLEOTIDE SEQUENCE [LARGE SCALE GENOMIC DNA]</scope>
    <source>
        <strain evidence="3 4">RCA23</strain>
    </source>
</reference>
<dbReference type="Gene3D" id="3.40.50.300">
    <property type="entry name" value="P-loop containing nucleotide triphosphate hydrolases"/>
    <property type="match status" value="1"/>
</dbReference>
<keyword evidence="1" id="KW-0547">Nucleotide-binding</keyword>
<organism evidence="3 4">
    <name type="scientific">Planktomarina temperata RCA23</name>
    <dbReference type="NCBI Taxonomy" id="666509"/>
    <lineage>
        <taxon>Bacteria</taxon>
        <taxon>Pseudomonadati</taxon>
        <taxon>Pseudomonadota</taxon>
        <taxon>Alphaproteobacteria</taxon>
        <taxon>Rhodobacterales</taxon>
        <taxon>Paracoccaceae</taxon>
        <taxon>Planktomarina</taxon>
    </lineage>
</organism>
<dbReference type="KEGG" id="ptp:RCA23_c08030"/>
<proteinExistence type="predicted"/>
<keyword evidence="3" id="KW-0969">Cilium</keyword>
<protein>
    <submittedName>
        <fullName evidence="3">Flagellar biosynthesis protein FlhG</fullName>
    </submittedName>
</protein>
<evidence type="ECO:0000313" key="3">
    <source>
        <dbReference type="EMBL" id="AII86359.1"/>
    </source>
</evidence>
<keyword evidence="3" id="KW-0282">Flagellum</keyword>
<dbReference type="InterPro" id="IPR025501">
    <property type="entry name" value="MinD_FleN"/>
</dbReference>
<dbReference type="GO" id="GO:0009898">
    <property type="term" value="C:cytoplasmic side of plasma membrane"/>
    <property type="evidence" value="ECO:0007669"/>
    <property type="project" value="TreeGrafter"/>
</dbReference>
<name>A0AAN0RHN7_9RHOB</name>
<evidence type="ECO:0000313" key="4">
    <source>
        <dbReference type="Proteomes" id="UP000028680"/>
    </source>
</evidence>
<accession>A0AAN0RHN7</accession>
<gene>
    <name evidence="3" type="ORF">RCA23_c08030</name>
</gene>
<dbReference type="GO" id="GO:0005829">
    <property type="term" value="C:cytosol"/>
    <property type="evidence" value="ECO:0007669"/>
    <property type="project" value="TreeGrafter"/>
</dbReference>
<dbReference type="InterPro" id="IPR027417">
    <property type="entry name" value="P-loop_NTPase"/>
</dbReference>
<dbReference type="AlphaFoldDB" id="A0AAN0RHN7"/>
<dbReference type="CDD" id="cd02038">
    <property type="entry name" value="FlhG-like"/>
    <property type="match status" value="1"/>
</dbReference>